<accession>A0A177A292</accession>
<dbReference type="GeneID" id="36291518"/>
<feature type="compositionally biased region" description="Acidic residues" evidence="1">
    <location>
        <begin position="1"/>
        <end position="27"/>
    </location>
</feature>
<dbReference type="RefSeq" id="XP_024320504.1">
    <property type="nucleotide sequence ID" value="XM_024472027.1"/>
</dbReference>
<evidence type="ECO:0000256" key="1">
    <source>
        <dbReference type="SAM" id="MobiDB-lite"/>
    </source>
</evidence>
<protein>
    <submittedName>
        <fullName evidence="2">Uncharacterized protein</fullName>
    </submittedName>
</protein>
<dbReference type="Proteomes" id="UP000077154">
    <property type="component" value="Unassembled WGS sequence"/>
</dbReference>
<name>A0A177A292_9PEZI</name>
<gene>
    <name evidence="2" type="ORF">VC83_08478</name>
</gene>
<evidence type="ECO:0000313" key="2">
    <source>
        <dbReference type="EMBL" id="OAF55203.1"/>
    </source>
</evidence>
<organism evidence="2">
    <name type="scientific">Pseudogymnoascus destructans</name>
    <dbReference type="NCBI Taxonomy" id="655981"/>
    <lineage>
        <taxon>Eukaryota</taxon>
        <taxon>Fungi</taxon>
        <taxon>Dikarya</taxon>
        <taxon>Ascomycota</taxon>
        <taxon>Pezizomycotina</taxon>
        <taxon>Leotiomycetes</taxon>
        <taxon>Thelebolales</taxon>
        <taxon>Thelebolaceae</taxon>
        <taxon>Pseudogymnoascus</taxon>
    </lineage>
</organism>
<feature type="region of interest" description="Disordered" evidence="1">
    <location>
        <begin position="1"/>
        <end position="29"/>
    </location>
</feature>
<dbReference type="VEuPathDB" id="FungiDB:GMDG_05967"/>
<proteinExistence type="predicted"/>
<dbReference type="EMBL" id="KV441411">
    <property type="protein sequence ID" value="OAF55203.1"/>
    <property type="molecule type" value="Genomic_DNA"/>
</dbReference>
<reference evidence="2" key="1">
    <citation type="submission" date="2016-03" db="EMBL/GenBank/DDBJ databases">
        <title>Updated assembly of Pseudogymnoascus destructans, the fungus causing white-nose syndrome of bats.</title>
        <authorList>
            <person name="Palmer J.M."/>
            <person name="Drees K.P."/>
            <person name="Foster J.T."/>
            <person name="Lindner D.L."/>
        </authorList>
    </citation>
    <scope>NUCLEOTIDE SEQUENCE [LARGE SCALE GENOMIC DNA]</scope>
    <source>
        <strain evidence="2">20631-21</strain>
    </source>
</reference>
<dbReference type="AlphaFoldDB" id="A0A177A292"/>
<sequence length="174" mass="20103">MDIEGEEEEESEEEILDFQTTQEEEDVNKDTQTLKELKWADIVKVNKNAQTLEELKGEIQKLVLPAENEPQSQLTNIIGENGNFVSHMPKKIENAVWKKHKPRLTDTEQKAMFPPMDPRVIPEEKWLDVIDVARDLACAPPKPKGQLHGPTARYLRHKKAPYAFNYRGELRAPY</sequence>